<reference evidence="1 2" key="1">
    <citation type="submission" date="2019-05" db="EMBL/GenBank/DDBJ databases">
        <title>Another draft genome of Portunus trituberculatus and its Hox gene families provides insights of decapod evolution.</title>
        <authorList>
            <person name="Jeong J.-H."/>
            <person name="Song I."/>
            <person name="Kim S."/>
            <person name="Choi T."/>
            <person name="Kim D."/>
            <person name="Ryu S."/>
            <person name="Kim W."/>
        </authorList>
    </citation>
    <scope>NUCLEOTIDE SEQUENCE [LARGE SCALE GENOMIC DNA]</scope>
    <source>
        <tissue evidence="1">Muscle</tissue>
    </source>
</reference>
<dbReference type="AlphaFoldDB" id="A0A5B7E7S0"/>
<dbReference type="OrthoDB" id="541375at2759"/>
<evidence type="ECO:0000313" key="2">
    <source>
        <dbReference type="Proteomes" id="UP000324222"/>
    </source>
</evidence>
<dbReference type="EMBL" id="VSRR010002193">
    <property type="protein sequence ID" value="MPC30091.1"/>
    <property type="molecule type" value="Genomic_DNA"/>
</dbReference>
<dbReference type="Proteomes" id="UP000324222">
    <property type="component" value="Unassembled WGS sequence"/>
</dbReference>
<sequence length="61" mass="7082">MTILMEAGLTTSLTLYPKTRPWFVSDALEKDLRWTVDKLREILRYESCFRVLPLVGALVQP</sequence>
<proteinExistence type="predicted"/>
<name>A0A5B7E7S0_PORTR</name>
<evidence type="ECO:0000313" key="1">
    <source>
        <dbReference type="EMBL" id="MPC30091.1"/>
    </source>
</evidence>
<protein>
    <submittedName>
        <fullName evidence="1">Uncharacterized protein</fullName>
    </submittedName>
</protein>
<keyword evidence="2" id="KW-1185">Reference proteome</keyword>
<organism evidence="1 2">
    <name type="scientific">Portunus trituberculatus</name>
    <name type="common">Swimming crab</name>
    <name type="synonym">Neptunus trituberculatus</name>
    <dbReference type="NCBI Taxonomy" id="210409"/>
    <lineage>
        <taxon>Eukaryota</taxon>
        <taxon>Metazoa</taxon>
        <taxon>Ecdysozoa</taxon>
        <taxon>Arthropoda</taxon>
        <taxon>Crustacea</taxon>
        <taxon>Multicrustacea</taxon>
        <taxon>Malacostraca</taxon>
        <taxon>Eumalacostraca</taxon>
        <taxon>Eucarida</taxon>
        <taxon>Decapoda</taxon>
        <taxon>Pleocyemata</taxon>
        <taxon>Brachyura</taxon>
        <taxon>Eubrachyura</taxon>
        <taxon>Portunoidea</taxon>
        <taxon>Portunidae</taxon>
        <taxon>Portuninae</taxon>
        <taxon>Portunus</taxon>
    </lineage>
</organism>
<gene>
    <name evidence="1" type="ORF">E2C01_023346</name>
</gene>
<comment type="caution">
    <text evidence="1">The sequence shown here is derived from an EMBL/GenBank/DDBJ whole genome shotgun (WGS) entry which is preliminary data.</text>
</comment>
<accession>A0A5B7E7S0</accession>